<dbReference type="AlphaFoldDB" id="A0A8S3SEW5"/>
<evidence type="ECO:0000256" key="2">
    <source>
        <dbReference type="ARBA" id="ARBA00022771"/>
    </source>
</evidence>
<protein>
    <submittedName>
        <fullName evidence="6">TSR4</fullName>
    </submittedName>
</protein>
<evidence type="ECO:0000256" key="4">
    <source>
        <dbReference type="PROSITE-ProRule" id="PRU00134"/>
    </source>
</evidence>
<dbReference type="GO" id="GO:0005737">
    <property type="term" value="C:cytoplasm"/>
    <property type="evidence" value="ECO:0007669"/>
    <property type="project" value="InterPro"/>
</dbReference>
<comment type="caution">
    <text evidence="6">The sequence shown here is derived from an EMBL/GenBank/DDBJ whole genome shotgun (WGS) entry which is preliminary data.</text>
</comment>
<evidence type="ECO:0000313" key="7">
    <source>
        <dbReference type="Proteomes" id="UP000683360"/>
    </source>
</evidence>
<keyword evidence="2 4" id="KW-0863">Zinc-finger</keyword>
<dbReference type="GO" id="GO:0005634">
    <property type="term" value="C:nucleus"/>
    <property type="evidence" value="ECO:0007669"/>
    <property type="project" value="TreeGrafter"/>
</dbReference>
<dbReference type="PROSITE" id="PS01360">
    <property type="entry name" value="ZF_MYND_1"/>
    <property type="match status" value="1"/>
</dbReference>
<dbReference type="PANTHER" id="PTHR12298">
    <property type="entry name" value="PCDC2 PROGRAMMED CELL DEATH PROTEIN 2 -RELATED"/>
    <property type="match status" value="1"/>
</dbReference>
<dbReference type="GO" id="GO:0008270">
    <property type="term" value="F:zinc ion binding"/>
    <property type="evidence" value="ECO:0007669"/>
    <property type="project" value="UniProtKB-KW"/>
</dbReference>
<evidence type="ECO:0000313" key="6">
    <source>
        <dbReference type="EMBL" id="CAG2219450.1"/>
    </source>
</evidence>
<proteinExistence type="predicted"/>
<organism evidence="6 7">
    <name type="scientific">Mytilus edulis</name>
    <name type="common">Blue mussel</name>
    <dbReference type="NCBI Taxonomy" id="6550"/>
    <lineage>
        <taxon>Eukaryota</taxon>
        <taxon>Metazoa</taxon>
        <taxon>Spiralia</taxon>
        <taxon>Lophotrochozoa</taxon>
        <taxon>Mollusca</taxon>
        <taxon>Bivalvia</taxon>
        <taxon>Autobranchia</taxon>
        <taxon>Pteriomorphia</taxon>
        <taxon>Mytilida</taxon>
        <taxon>Mytiloidea</taxon>
        <taxon>Mytilidae</taxon>
        <taxon>Mytilinae</taxon>
        <taxon>Mytilus</taxon>
    </lineage>
</organism>
<dbReference type="PROSITE" id="PS50865">
    <property type="entry name" value="ZF_MYND_2"/>
    <property type="match status" value="1"/>
</dbReference>
<dbReference type="Proteomes" id="UP000683360">
    <property type="component" value="Unassembled WGS sequence"/>
</dbReference>
<sequence>MVDNNNVELGFVEKTDSHLLCSFHFPSKVGGKPAWLSLSPLPSNKDLECSKCGKILSFLMQVYSPFEESPKAFHRALFVFVCRNVVCCSKNKNDNFCVLRSQLPRDNEFYSPEPPKEETDGPSAKSFQDLCVVCGLRGSKRCARCQSATYCSKEHQAADWKTAHKAVCKSNLPTTATETVSRTKVYPDCNFPEYELITEPEILPKETKMEKSEEDKLEEYEEFMKSKAAESVLPDSAAKDLEKMAISENSQDQVFMKFKERIQDEQEQVLRYQRNGKPLWVSECHIPEDGDIPNCSCGLPRKFEFQIMPQLLTYLEVDSLGDSIDWGTLCVYTCSGSCDIGNHYKKEFLWKQDFSDSNI</sequence>
<dbReference type="InterPro" id="IPR007320">
    <property type="entry name" value="PDCD2_C"/>
</dbReference>
<feature type="domain" description="MYND-type" evidence="5">
    <location>
        <begin position="131"/>
        <end position="168"/>
    </location>
</feature>
<evidence type="ECO:0000259" key="5">
    <source>
        <dbReference type="PROSITE" id="PS50865"/>
    </source>
</evidence>
<keyword evidence="3" id="KW-0862">Zinc</keyword>
<dbReference type="PANTHER" id="PTHR12298:SF4">
    <property type="entry name" value="PROGRAMMED CELL DEATH PROTEIN 2"/>
    <property type="match status" value="1"/>
</dbReference>
<keyword evidence="1" id="KW-0479">Metal-binding</keyword>
<evidence type="ECO:0000256" key="3">
    <source>
        <dbReference type="ARBA" id="ARBA00022833"/>
    </source>
</evidence>
<evidence type="ECO:0000256" key="1">
    <source>
        <dbReference type="ARBA" id="ARBA00022723"/>
    </source>
</evidence>
<dbReference type="Gene3D" id="6.10.140.2220">
    <property type="match status" value="1"/>
</dbReference>
<keyword evidence="7" id="KW-1185">Reference proteome</keyword>
<gene>
    <name evidence="6" type="ORF">MEDL_32956</name>
</gene>
<name>A0A8S3SEW5_MYTED</name>
<dbReference type="InterPro" id="IPR002893">
    <property type="entry name" value="Znf_MYND"/>
</dbReference>
<dbReference type="Pfam" id="PF04194">
    <property type="entry name" value="PDCD2_C"/>
    <property type="match status" value="1"/>
</dbReference>
<dbReference type="Pfam" id="PF01753">
    <property type="entry name" value="zf-MYND"/>
    <property type="match status" value="1"/>
</dbReference>
<dbReference type="OrthoDB" id="443682at2759"/>
<reference evidence="6" key="1">
    <citation type="submission" date="2021-03" db="EMBL/GenBank/DDBJ databases">
        <authorList>
            <person name="Bekaert M."/>
        </authorList>
    </citation>
    <scope>NUCLEOTIDE SEQUENCE</scope>
</reference>
<dbReference type="SUPFAM" id="SSF144232">
    <property type="entry name" value="HIT/MYND zinc finger-like"/>
    <property type="match status" value="1"/>
</dbReference>
<dbReference type="EMBL" id="CAJPWZ010001630">
    <property type="protein sequence ID" value="CAG2219450.1"/>
    <property type="molecule type" value="Genomic_DNA"/>
</dbReference>
<accession>A0A8S3SEW5</accession>